<dbReference type="EMBL" id="CABWKZ010000017">
    <property type="protein sequence ID" value="VXA55799.1"/>
    <property type="molecule type" value="Genomic_DNA"/>
</dbReference>
<sequence>MYFLCMRNLLLFFNTVLSKKIPLNGDFTEIKQNKVSQYIYFGQKCPFNSLYISQEI</sequence>
<proteinExistence type="predicted"/>
<accession>A0A653K5W6</accession>
<reference evidence="1 2" key="1">
    <citation type="submission" date="2019-10" db="EMBL/GenBank/DDBJ databases">
        <authorList>
            <person name="Karimi E."/>
        </authorList>
    </citation>
    <scope>NUCLEOTIDE SEQUENCE [LARGE SCALE GENOMIC DNA]</scope>
    <source>
        <strain evidence="1">Acinetobacter sp. 8BE</strain>
    </source>
</reference>
<evidence type="ECO:0000313" key="1">
    <source>
        <dbReference type="EMBL" id="VXA55799.1"/>
    </source>
</evidence>
<dbReference type="Proteomes" id="UP000430404">
    <property type="component" value="Unassembled WGS sequence"/>
</dbReference>
<dbReference type="AlphaFoldDB" id="A0A653K5W6"/>
<organism evidence="1 2">
    <name type="scientific">Acinetobacter proteolyticus</name>
    <dbReference type="NCBI Taxonomy" id="1776741"/>
    <lineage>
        <taxon>Bacteria</taxon>
        <taxon>Pseudomonadati</taxon>
        <taxon>Pseudomonadota</taxon>
        <taxon>Gammaproteobacteria</taxon>
        <taxon>Moraxellales</taxon>
        <taxon>Moraxellaceae</taxon>
        <taxon>Acinetobacter</taxon>
    </lineage>
</organism>
<evidence type="ECO:0000313" key="2">
    <source>
        <dbReference type="Proteomes" id="UP000430404"/>
    </source>
</evidence>
<gene>
    <name evidence="1" type="ORF">ACI8B_240123</name>
</gene>
<name>A0A653K5W6_9GAMM</name>
<protein>
    <submittedName>
        <fullName evidence="1">Uncharacterized protein</fullName>
    </submittedName>
</protein>